<feature type="region of interest" description="Disordered" evidence="1">
    <location>
        <begin position="130"/>
        <end position="156"/>
    </location>
</feature>
<sequence>MGHRFQTWAPEACAPFPSDQHPQPFGAHPRRGKEVPGCLSNDTGRQQPGAARNSGTGGAQSGETAGLGKTDLGGPGSVGEAQATGDSSATKAPVREGVLSWWLLSGRCKYTIGSEVGTALLRATGSHSASRCSVLGQPGPTSDSQGKPDARSRCSV</sequence>
<evidence type="ECO:0000313" key="3">
    <source>
        <dbReference type="Proteomes" id="UP000585614"/>
    </source>
</evidence>
<feature type="compositionally biased region" description="Basic and acidic residues" evidence="1">
    <location>
        <begin position="146"/>
        <end position="156"/>
    </location>
</feature>
<evidence type="ECO:0000313" key="2">
    <source>
        <dbReference type="EMBL" id="KAF6298967.1"/>
    </source>
</evidence>
<organism evidence="2 3">
    <name type="scientific">Rhinolophus ferrumequinum</name>
    <name type="common">Greater horseshoe bat</name>
    <dbReference type="NCBI Taxonomy" id="59479"/>
    <lineage>
        <taxon>Eukaryota</taxon>
        <taxon>Metazoa</taxon>
        <taxon>Chordata</taxon>
        <taxon>Craniata</taxon>
        <taxon>Vertebrata</taxon>
        <taxon>Euteleostomi</taxon>
        <taxon>Mammalia</taxon>
        <taxon>Eutheria</taxon>
        <taxon>Laurasiatheria</taxon>
        <taxon>Chiroptera</taxon>
        <taxon>Yinpterochiroptera</taxon>
        <taxon>Rhinolophoidea</taxon>
        <taxon>Rhinolophidae</taxon>
        <taxon>Rhinolophinae</taxon>
        <taxon>Rhinolophus</taxon>
    </lineage>
</organism>
<dbReference type="AlphaFoldDB" id="A0A7J7TEY8"/>
<proteinExistence type="predicted"/>
<reference evidence="2 3" key="1">
    <citation type="journal article" date="2020" name="Nature">
        <title>Six reference-quality genomes reveal evolution of bat adaptations.</title>
        <authorList>
            <person name="Jebb D."/>
            <person name="Huang Z."/>
            <person name="Pippel M."/>
            <person name="Hughes G.M."/>
            <person name="Lavrichenko K."/>
            <person name="Devanna P."/>
            <person name="Winkler S."/>
            <person name="Jermiin L.S."/>
            <person name="Skirmuntt E.C."/>
            <person name="Katzourakis A."/>
            <person name="Burkitt-Gray L."/>
            <person name="Ray D.A."/>
            <person name="Sullivan K.A.M."/>
            <person name="Roscito J.G."/>
            <person name="Kirilenko B.M."/>
            <person name="Davalos L.M."/>
            <person name="Corthals A.P."/>
            <person name="Power M.L."/>
            <person name="Jones G."/>
            <person name="Ransome R.D."/>
            <person name="Dechmann D.K.N."/>
            <person name="Locatelli A.G."/>
            <person name="Puechmaille S.J."/>
            <person name="Fedrigo O."/>
            <person name="Jarvis E.D."/>
            <person name="Hiller M."/>
            <person name="Vernes S.C."/>
            <person name="Myers E.W."/>
            <person name="Teeling E.C."/>
        </authorList>
    </citation>
    <scope>NUCLEOTIDE SEQUENCE [LARGE SCALE GENOMIC DNA]</scope>
    <source>
        <strain evidence="2">MRhiFer1</strain>
        <tissue evidence="2">Lung</tissue>
    </source>
</reference>
<feature type="region of interest" description="Disordered" evidence="1">
    <location>
        <begin position="1"/>
        <end position="92"/>
    </location>
</feature>
<accession>A0A7J7TEY8</accession>
<protein>
    <submittedName>
        <fullName evidence="2">Uncharacterized protein</fullName>
    </submittedName>
</protein>
<name>A0A7J7TEY8_RHIFE</name>
<comment type="caution">
    <text evidence="2">The sequence shown here is derived from an EMBL/GenBank/DDBJ whole genome shotgun (WGS) entry which is preliminary data.</text>
</comment>
<gene>
    <name evidence="2" type="ORF">mRhiFer1_008989</name>
</gene>
<dbReference type="Proteomes" id="UP000585614">
    <property type="component" value="Unassembled WGS sequence"/>
</dbReference>
<dbReference type="EMBL" id="JACAGC010000020">
    <property type="protein sequence ID" value="KAF6298967.1"/>
    <property type="molecule type" value="Genomic_DNA"/>
</dbReference>
<evidence type="ECO:0000256" key="1">
    <source>
        <dbReference type="SAM" id="MobiDB-lite"/>
    </source>
</evidence>